<keyword evidence="3" id="KW-0274">FAD</keyword>
<evidence type="ECO:0000259" key="6">
    <source>
        <dbReference type="PROSITE" id="PS51387"/>
    </source>
</evidence>
<organism evidence="7 8">
    <name type="scientific">Colletotrichum gloeosporioides (strain Cg-14)</name>
    <name type="common">Anthracnose fungus</name>
    <name type="synonym">Glomerella cingulata</name>
    <dbReference type="NCBI Taxonomy" id="1237896"/>
    <lineage>
        <taxon>Eukaryota</taxon>
        <taxon>Fungi</taxon>
        <taxon>Dikarya</taxon>
        <taxon>Ascomycota</taxon>
        <taxon>Pezizomycotina</taxon>
        <taxon>Sordariomycetes</taxon>
        <taxon>Hypocreomycetidae</taxon>
        <taxon>Glomerellales</taxon>
        <taxon>Glomerellaceae</taxon>
        <taxon>Colletotrichum</taxon>
        <taxon>Colletotrichum gloeosporioides species complex</taxon>
    </lineage>
</organism>
<gene>
    <name evidence="7" type="ORF">CGLO_17600</name>
</gene>
<evidence type="ECO:0000256" key="5">
    <source>
        <dbReference type="SAM" id="SignalP"/>
    </source>
</evidence>
<dbReference type="Pfam" id="PF01565">
    <property type="entry name" value="FAD_binding_4"/>
    <property type="match status" value="1"/>
</dbReference>
<dbReference type="EMBL" id="AMYD01004189">
    <property type="protein sequence ID" value="EQB43710.1"/>
    <property type="molecule type" value="Genomic_DNA"/>
</dbReference>
<sequence>MGFSCSIAAAILAGSTAFIHAKPTSFSGCDGVIGASQRPCVFSSCRDLHQEFPNQVLLRNETAYALEQTSFWSTVQSSASPTCFFIPASANEVSRAVVIARDGQCQFAVKSGGHYSFEASTIEDGLVVDLARMNETVVSDDKKSAVVGPGGRWSSVYPILQEQNLTIPGGRMFGVGVGGLTLGGGISWLSNLHGMTCDNVQDYEAVLANGSIVTASPTSHPGLYWALRGGGSNFGIITKFTFNTFEQGKLWTGQLEYDGAVNASSITAFIKWGNQLVATDPKSFSVLLWDYNKDAPPTGTAILTHADTFTDNKHPVVFDGFYSAGPNNITEANAYHAEIADGLVFPGGVTRNSFWTTSFVLDAGMMQTAFEIWREEAKAIENIATQQLQLQIFTRAEFDFAKRNGGNPTSFAEQEGPLGFLNIIAMWKNAEDDKIVYATQQGIEDRVNAVARERGLCNGFKYTNFASQFQDPFTSYGAENKARLLKIAKDYDPDGVFQNLVSGGFKLTRGPENV</sequence>
<dbReference type="PANTHER" id="PTHR42973:SF34">
    <property type="entry name" value="FAD BINDING DOMAIN PROTEIN (AFU_ORTHOLOGUE AFUA_3G02770)"/>
    <property type="match status" value="1"/>
</dbReference>
<dbReference type="GO" id="GO:0071949">
    <property type="term" value="F:FAD binding"/>
    <property type="evidence" value="ECO:0007669"/>
    <property type="project" value="InterPro"/>
</dbReference>
<dbReference type="InterPro" id="IPR016166">
    <property type="entry name" value="FAD-bd_PCMH"/>
</dbReference>
<comment type="similarity">
    <text evidence="1">Belongs to the oxygen-dependent FAD-linked oxidoreductase family.</text>
</comment>
<dbReference type="InterPro" id="IPR016167">
    <property type="entry name" value="FAD-bd_PCMH_sub1"/>
</dbReference>
<evidence type="ECO:0000256" key="2">
    <source>
        <dbReference type="ARBA" id="ARBA00022630"/>
    </source>
</evidence>
<accession>T0L600</accession>
<dbReference type="eggNOG" id="KOG1231">
    <property type="taxonomic scope" value="Eukaryota"/>
</dbReference>
<reference evidence="8" key="1">
    <citation type="journal article" date="2013" name="Mol. Plant Microbe Interact.">
        <title>Global aspects of pacC regulation of pathogenicity genes in Colletotrichum gloeosporioides as revealed by transcriptome analysis.</title>
        <authorList>
            <person name="Alkan N."/>
            <person name="Meng X."/>
            <person name="Friedlander G."/>
            <person name="Reuveni E."/>
            <person name="Sukno S."/>
            <person name="Sherman A."/>
            <person name="Thon M."/>
            <person name="Fluhr R."/>
            <person name="Prusky D."/>
        </authorList>
    </citation>
    <scope>NUCLEOTIDE SEQUENCE [LARGE SCALE GENOMIC DNA]</scope>
    <source>
        <strain evidence="8">Cg-14</strain>
    </source>
</reference>
<dbReference type="Gene3D" id="3.30.43.10">
    <property type="entry name" value="Uridine Diphospho-n-acetylenolpyruvylglucosamine Reductase, domain 2"/>
    <property type="match status" value="1"/>
</dbReference>
<evidence type="ECO:0000256" key="4">
    <source>
        <dbReference type="ARBA" id="ARBA00023002"/>
    </source>
</evidence>
<dbReference type="InterPro" id="IPR050416">
    <property type="entry name" value="FAD-linked_Oxidoreductase"/>
</dbReference>
<feature type="domain" description="FAD-binding PCMH-type" evidence="6">
    <location>
        <begin position="77"/>
        <end position="247"/>
    </location>
</feature>
<dbReference type="InterPro" id="IPR006094">
    <property type="entry name" value="Oxid_FAD_bind_N"/>
</dbReference>
<protein>
    <submittedName>
        <fullName evidence="7">FAD binding domain-containing protein</fullName>
    </submittedName>
</protein>
<evidence type="ECO:0000313" key="8">
    <source>
        <dbReference type="Proteomes" id="UP000015530"/>
    </source>
</evidence>
<dbReference type="HOGENOM" id="CLU_018354_1_2_1"/>
<evidence type="ECO:0000313" key="7">
    <source>
        <dbReference type="EMBL" id="EQB43710.1"/>
    </source>
</evidence>
<dbReference type="GO" id="GO:0016491">
    <property type="term" value="F:oxidoreductase activity"/>
    <property type="evidence" value="ECO:0007669"/>
    <property type="project" value="UniProtKB-KW"/>
</dbReference>
<keyword evidence="2" id="KW-0285">Flavoprotein</keyword>
<dbReference type="InterPro" id="IPR016169">
    <property type="entry name" value="FAD-bd_PCMH_sub2"/>
</dbReference>
<evidence type="ECO:0000256" key="3">
    <source>
        <dbReference type="ARBA" id="ARBA00022827"/>
    </source>
</evidence>
<dbReference type="AlphaFoldDB" id="T0L600"/>
<feature type="signal peptide" evidence="5">
    <location>
        <begin position="1"/>
        <end position="21"/>
    </location>
</feature>
<evidence type="ECO:0000256" key="1">
    <source>
        <dbReference type="ARBA" id="ARBA00005466"/>
    </source>
</evidence>
<comment type="caution">
    <text evidence="7">The sequence shown here is derived from an EMBL/GenBank/DDBJ whole genome shotgun (WGS) entry which is preliminary data.</text>
</comment>
<feature type="chain" id="PRO_5004566677" evidence="5">
    <location>
        <begin position="22"/>
        <end position="514"/>
    </location>
</feature>
<dbReference type="PANTHER" id="PTHR42973">
    <property type="entry name" value="BINDING OXIDOREDUCTASE, PUTATIVE (AFU_ORTHOLOGUE AFUA_1G17690)-RELATED"/>
    <property type="match status" value="1"/>
</dbReference>
<dbReference type="Gene3D" id="3.40.462.20">
    <property type="match status" value="1"/>
</dbReference>
<proteinExistence type="inferred from homology"/>
<name>T0L600_COLGC</name>
<dbReference type="SUPFAM" id="SSF56176">
    <property type="entry name" value="FAD-binding/transporter-associated domain-like"/>
    <property type="match status" value="1"/>
</dbReference>
<dbReference type="PROSITE" id="PS51387">
    <property type="entry name" value="FAD_PCMH"/>
    <property type="match status" value="1"/>
</dbReference>
<dbReference type="Gene3D" id="3.30.465.10">
    <property type="match status" value="1"/>
</dbReference>
<keyword evidence="4" id="KW-0560">Oxidoreductase</keyword>
<dbReference type="OMA" id="GGIGWYA"/>
<keyword evidence="5" id="KW-0732">Signal</keyword>
<dbReference type="STRING" id="1237896.T0L600"/>
<dbReference type="InterPro" id="IPR036318">
    <property type="entry name" value="FAD-bd_PCMH-like_sf"/>
</dbReference>
<dbReference type="OrthoDB" id="2151789at2759"/>
<dbReference type="Proteomes" id="UP000015530">
    <property type="component" value="Unassembled WGS sequence"/>
</dbReference>